<dbReference type="SUPFAM" id="SSF56935">
    <property type="entry name" value="Porins"/>
    <property type="match status" value="1"/>
</dbReference>
<evidence type="ECO:0000256" key="7">
    <source>
        <dbReference type="ARBA" id="ARBA00023077"/>
    </source>
</evidence>
<evidence type="ECO:0000256" key="5">
    <source>
        <dbReference type="ARBA" id="ARBA00022692"/>
    </source>
</evidence>
<dbReference type="PROSITE" id="PS52016">
    <property type="entry name" value="TONB_DEPENDENT_REC_3"/>
    <property type="match status" value="1"/>
</dbReference>
<dbReference type="InterPro" id="IPR037066">
    <property type="entry name" value="Plug_dom_sf"/>
</dbReference>
<dbReference type="CDD" id="cd01347">
    <property type="entry name" value="ligand_gated_channel"/>
    <property type="match status" value="1"/>
</dbReference>
<dbReference type="NCBIfam" id="TIGR01785">
    <property type="entry name" value="TonB-hemin"/>
    <property type="match status" value="1"/>
</dbReference>
<feature type="domain" description="TonB-dependent receptor plug" evidence="15">
    <location>
        <begin position="44"/>
        <end position="152"/>
    </location>
</feature>
<gene>
    <name evidence="16" type="ORF">A1OK_20800</name>
</gene>
<dbReference type="PANTHER" id="PTHR30069:SF29">
    <property type="entry name" value="HEMOGLOBIN AND HEMOGLOBIN-HAPTOGLOBIN-BINDING PROTEIN 1-RELATED"/>
    <property type="match status" value="1"/>
</dbReference>
<evidence type="ECO:0000256" key="4">
    <source>
        <dbReference type="ARBA" id="ARBA00022452"/>
    </source>
</evidence>
<feature type="chain" id="PRO_5009172724" evidence="13">
    <location>
        <begin position="23"/>
        <end position="725"/>
    </location>
</feature>
<evidence type="ECO:0000313" key="16">
    <source>
        <dbReference type="EMBL" id="OEE63025.1"/>
    </source>
</evidence>
<dbReference type="InterPro" id="IPR010949">
    <property type="entry name" value="TonB_Hb/transfer/lactofer_rcpt"/>
</dbReference>
<dbReference type="RefSeq" id="WP_016958731.1">
    <property type="nucleotide sequence ID" value="NZ_AJWN02000032.1"/>
</dbReference>
<keyword evidence="4 11" id="KW-1134">Transmembrane beta strand</keyword>
<organism evidence="16 17">
    <name type="scientific">Enterovibrio norvegicus FF-454</name>
    <dbReference type="NCBI Taxonomy" id="1185651"/>
    <lineage>
        <taxon>Bacteria</taxon>
        <taxon>Pseudomonadati</taxon>
        <taxon>Pseudomonadota</taxon>
        <taxon>Gammaproteobacteria</taxon>
        <taxon>Vibrionales</taxon>
        <taxon>Vibrionaceae</taxon>
        <taxon>Enterovibrio</taxon>
    </lineage>
</organism>
<accession>A0A1E5CC44</accession>
<dbReference type="EMBL" id="AJWN02000032">
    <property type="protein sequence ID" value="OEE63025.1"/>
    <property type="molecule type" value="Genomic_DNA"/>
</dbReference>
<dbReference type="GO" id="GO:0044718">
    <property type="term" value="P:siderophore transmembrane transport"/>
    <property type="evidence" value="ECO:0007669"/>
    <property type="project" value="TreeGrafter"/>
</dbReference>
<evidence type="ECO:0000313" key="17">
    <source>
        <dbReference type="Proteomes" id="UP000095039"/>
    </source>
</evidence>
<comment type="caution">
    <text evidence="16">The sequence shown here is derived from an EMBL/GenBank/DDBJ whole genome shotgun (WGS) entry which is preliminary data.</text>
</comment>
<dbReference type="Gene3D" id="2.40.170.20">
    <property type="entry name" value="TonB-dependent receptor, beta-barrel domain"/>
    <property type="match status" value="1"/>
</dbReference>
<evidence type="ECO:0000256" key="13">
    <source>
        <dbReference type="SAM" id="SignalP"/>
    </source>
</evidence>
<evidence type="ECO:0000256" key="3">
    <source>
        <dbReference type="ARBA" id="ARBA00022448"/>
    </source>
</evidence>
<dbReference type="InterPro" id="IPR039426">
    <property type="entry name" value="TonB-dep_rcpt-like"/>
</dbReference>
<protein>
    <submittedName>
        <fullName evidence="16">Ligand-gated channel</fullName>
    </submittedName>
</protein>
<evidence type="ECO:0000259" key="14">
    <source>
        <dbReference type="Pfam" id="PF00593"/>
    </source>
</evidence>
<dbReference type="Pfam" id="PF00593">
    <property type="entry name" value="TonB_dep_Rec_b-barrel"/>
    <property type="match status" value="1"/>
</dbReference>
<evidence type="ECO:0000256" key="8">
    <source>
        <dbReference type="ARBA" id="ARBA00023136"/>
    </source>
</evidence>
<evidence type="ECO:0000256" key="6">
    <source>
        <dbReference type="ARBA" id="ARBA00022729"/>
    </source>
</evidence>
<evidence type="ECO:0000259" key="15">
    <source>
        <dbReference type="Pfam" id="PF07715"/>
    </source>
</evidence>
<dbReference type="PANTHER" id="PTHR30069">
    <property type="entry name" value="TONB-DEPENDENT OUTER MEMBRANE RECEPTOR"/>
    <property type="match status" value="1"/>
</dbReference>
<evidence type="ECO:0000256" key="12">
    <source>
        <dbReference type="RuleBase" id="RU003357"/>
    </source>
</evidence>
<keyword evidence="7 12" id="KW-0798">TonB box</keyword>
<feature type="signal peptide" evidence="13">
    <location>
        <begin position="1"/>
        <end position="22"/>
    </location>
</feature>
<evidence type="ECO:0000256" key="10">
    <source>
        <dbReference type="ARBA" id="ARBA00023237"/>
    </source>
</evidence>
<comment type="similarity">
    <text evidence="2">Belongs to the TonB-dependent receptor family. Hemoglobin/haptoglobin binding protein subfamily.</text>
</comment>
<dbReference type="GO" id="GO:0015344">
    <property type="term" value="F:siderophore uptake transmembrane transporter activity"/>
    <property type="evidence" value="ECO:0007669"/>
    <property type="project" value="TreeGrafter"/>
</dbReference>
<keyword evidence="5 11" id="KW-0812">Transmembrane</keyword>
<keyword evidence="10 11" id="KW-0998">Cell outer membrane</keyword>
<reference evidence="16 17" key="1">
    <citation type="journal article" date="2012" name="Science">
        <title>Ecological populations of bacteria act as socially cohesive units of antibiotic production and resistance.</title>
        <authorList>
            <person name="Cordero O.X."/>
            <person name="Wildschutte H."/>
            <person name="Kirkup B."/>
            <person name="Proehl S."/>
            <person name="Ngo L."/>
            <person name="Hussain F."/>
            <person name="Le Roux F."/>
            <person name="Mincer T."/>
            <person name="Polz M.F."/>
        </authorList>
    </citation>
    <scope>NUCLEOTIDE SEQUENCE [LARGE SCALE GENOMIC DNA]</scope>
    <source>
        <strain evidence="16 17">FF-454</strain>
    </source>
</reference>
<dbReference type="Proteomes" id="UP000095039">
    <property type="component" value="Unassembled WGS sequence"/>
</dbReference>
<evidence type="ECO:0000256" key="1">
    <source>
        <dbReference type="ARBA" id="ARBA00004571"/>
    </source>
</evidence>
<evidence type="ECO:0000256" key="9">
    <source>
        <dbReference type="ARBA" id="ARBA00023170"/>
    </source>
</evidence>
<evidence type="ECO:0000256" key="11">
    <source>
        <dbReference type="PROSITE-ProRule" id="PRU01360"/>
    </source>
</evidence>
<dbReference type="NCBIfam" id="TIGR01786">
    <property type="entry name" value="TonB-hemlactrns"/>
    <property type="match status" value="1"/>
</dbReference>
<keyword evidence="17" id="KW-1185">Reference proteome</keyword>
<dbReference type="InterPro" id="IPR011276">
    <property type="entry name" value="TonB_haem/Hb_rcpt"/>
</dbReference>
<evidence type="ECO:0000256" key="2">
    <source>
        <dbReference type="ARBA" id="ARBA00008143"/>
    </source>
</evidence>
<dbReference type="AlphaFoldDB" id="A0A1E5CC44"/>
<dbReference type="InterPro" id="IPR000531">
    <property type="entry name" value="Beta-barrel_TonB"/>
</dbReference>
<comment type="subcellular location">
    <subcellularLocation>
        <location evidence="1 11">Cell outer membrane</location>
        <topology evidence="1 11">Multi-pass membrane protein</topology>
    </subcellularLocation>
</comment>
<keyword evidence="8 11" id="KW-0472">Membrane</keyword>
<feature type="domain" description="TonB-dependent receptor-like beta-barrel" evidence="14">
    <location>
        <begin position="238"/>
        <end position="686"/>
    </location>
</feature>
<name>A0A1E5CC44_9GAMM</name>
<dbReference type="GO" id="GO:0009279">
    <property type="term" value="C:cell outer membrane"/>
    <property type="evidence" value="ECO:0007669"/>
    <property type="project" value="UniProtKB-SubCell"/>
</dbReference>
<keyword evidence="3 11" id="KW-0813">Transport</keyword>
<dbReference type="Pfam" id="PF07715">
    <property type="entry name" value="Plug"/>
    <property type="match status" value="1"/>
</dbReference>
<dbReference type="GO" id="GO:0015232">
    <property type="term" value="F:heme transmembrane transporter activity"/>
    <property type="evidence" value="ECO:0007669"/>
    <property type="project" value="InterPro"/>
</dbReference>
<sequence length="725" mass="80176">MTIKKNKLALLVGIFCAGSASAQDVYTFDEVVVSATRSEQKIGDIAASVDVVTSEDLEESLSQNMKQAVDAEPGVSMAGNGRFGLTGFNIRGRDENYVKTIVDGVELPGTYNPGADVMRKYNNTLETDTLQRVEINKGPVSSLYGSDALAGAVIIRTKNPDDLLEGEGDDSYASVKGGYFSADESYKATATLANRTGDLETLLIFTHRDGHETQTYGGPDINGPDRGAADPVDFNSDNVLAKAYYQLNDAHRIGVTVEHFNREQDVDRLSDEGDVIAFGPYIYAYSNTRASDEDSRQRYSVEHQWQANNQGFDSLEWRVAYLKSESQHDNTDTLTKTTPFGTTVSNRNRQRIGEDEAWQADIQFNKAFELESSYHEVVYGANYVANEFNLNYNNIDLDTGLVTDATPEVPNAESRKWGVFVQDQMFLMNEALVLNAGLRYDSFSASPKGNSTYADADNHAFTGRLGTVYHWTESFSTFAQISQGFKAPTLQDLYYFYDTGATFIPNQDLEAEESISYETGLRLKQPYGRFDAAVFFNDYKNFIENRLVDANGPDGKEVWTTENIGRAEIYGAEFKAQLALDYLVGAPMGMYSDMSIAYAKGENKTNGEAIDTVAPLTAYIALGYSNPEDTYGGKVSLKTVAGKSGSDWSNANNVDNVNAAGYGVTDVTAFYRPMSDLTVRAGIFNVFDKEYWDYEDLAGFDKDESGIDRRSQPGRNWGLEAEYVF</sequence>
<dbReference type="InterPro" id="IPR012910">
    <property type="entry name" value="Plug_dom"/>
</dbReference>
<dbReference type="Gene3D" id="2.170.130.10">
    <property type="entry name" value="TonB-dependent receptor, plug domain"/>
    <property type="match status" value="1"/>
</dbReference>
<keyword evidence="6 13" id="KW-0732">Signal</keyword>
<dbReference type="InterPro" id="IPR036942">
    <property type="entry name" value="Beta-barrel_TonB_sf"/>
</dbReference>
<proteinExistence type="inferred from homology"/>
<keyword evidence="9" id="KW-0675">Receptor</keyword>